<feature type="compositionally biased region" description="Polar residues" evidence="2">
    <location>
        <begin position="242"/>
        <end position="259"/>
    </location>
</feature>
<dbReference type="AlphaFoldDB" id="A0A1S4C0E7"/>
<evidence type="ECO:0000256" key="1">
    <source>
        <dbReference type="SAM" id="Coils"/>
    </source>
</evidence>
<feature type="compositionally biased region" description="Basic and acidic residues" evidence="2">
    <location>
        <begin position="26"/>
        <end position="38"/>
    </location>
</feature>
<protein>
    <submittedName>
        <fullName evidence="3">Protein CHROMATIN REMODELING 8</fullName>
    </submittedName>
</protein>
<dbReference type="PaxDb" id="4097-A0A1S4C0E7"/>
<dbReference type="KEGG" id="nta:107813734"/>
<proteinExistence type="predicted"/>
<name>A0A1S4C0E7_TOBAC</name>
<feature type="region of interest" description="Disordered" evidence="2">
    <location>
        <begin position="240"/>
        <end position="259"/>
    </location>
</feature>
<reference evidence="3" key="1">
    <citation type="submission" date="2025-08" db="UniProtKB">
        <authorList>
            <consortium name="RefSeq"/>
        </authorList>
    </citation>
    <scope>IDENTIFICATION</scope>
</reference>
<organism evidence="3">
    <name type="scientific">Nicotiana tabacum</name>
    <name type="common">Common tobacco</name>
    <dbReference type="NCBI Taxonomy" id="4097"/>
    <lineage>
        <taxon>Eukaryota</taxon>
        <taxon>Viridiplantae</taxon>
        <taxon>Streptophyta</taxon>
        <taxon>Embryophyta</taxon>
        <taxon>Tracheophyta</taxon>
        <taxon>Spermatophyta</taxon>
        <taxon>Magnoliopsida</taxon>
        <taxon>eudicotyledons</taxon>
        <taxon>Gunneridae</taxon>
        <taxon>Pentapetalae</taxon>
        <taxon>asterids</taxon>
        <taxon>lamiids</taxon>
        <taxon>Solanales</taxon>
        <taxon>Solanaceae</taxon>
        <taxon>Nicotianoideae</taxon>
        <taxon>Nicotianeae</taxon>
        <taxon>Nicotiana</taxon>
    </lineage>
</organism>
<sequence length="369" mass="41704">MEEEEEDKILLSSLGVTSANPEDIEHDILEKATRHPGESNEATGSAEEEIVERKKGNEEGQDKKLDLYNKLRAVEVEIDAIKSGFGHLERFRRHEEEVPDTDGRSEVKQTESEQSVIQAPLDDSNLQHALADDRLRSLLKTKAQLKKELLDFTDDTSRDALIRDLVKDQPEFKRKVKEVQKSSNKKSKRRKTTLLDDDDDFDAVLTAASSGFVETERDALVRKGMLTPFHQLKGFERRVQDSESFGRQSTAADINSNDNDLASTSIDKAVQSISQAAQARPTTKLLDSASLPKLEAPTHPFQRLRKPLKIPQSLETTPEKNGDGTRKKKRPLPSKKWRKLASREQSQNEGSGIFIHMICAMHLGIWFIR</sequence>
<dbReference type="OrthoDB" id="413460at2759"/>
<feature type="region of interest" description="Disordered" evidence="2">
    <location>
        <begin position="1"/>
        <end position="59"/>
    </location>
</feature>
<accession>A0A1S4C0E7</accession>
<feature type="region of interest" description="Disordered" evidence="2">
    <location>
        <begin position="92"/>
        <end position="117"/>
    </location>
</feature>
<gene>
    <name evidence="3" type="primary">LOC107813734</name>
</gene>
<feature type="compositionally biased region" description="Basic and acidic residues" evidence="2">
    <location>
        <begin position="92"/>
        <end position="111"/>
    </location>
</feature>
<evidence type="ECO:0000256" key="2">
    <source>
        <dbReference type="SAM" id="MobiDB-lite"/>
    </source>
</evidence>
<evidence type="ECO:0000313" key="3">
    <source>
        <dbReference type="RefSeq" id="XP_016494519.1"/>
    </source>
</evidence>
<feature type="region of interest" description="Disordered" evidence="2">
    <location>
        <begin position="288"/>
        <end position="345"/>
    </location>
</feature>
<keyword evidence="1" id="KW-0175">Coiled coil</keyword>
<dbReference type="STRING" id="4097.A0A1S4C0E7"/>
<feature type="compositionally biased region" description="Basic residues" evidence="2">
    <location>
        <begin position="326"/>
        <end position="340"/>
    </location>
</feature>
<dbReference type="RefSeq" id="XP_016494519.1">
    <property type="nucleotide sequence ID" value="XM_016639033.1"/>
</dbReference>
<feature type="coiled-coil region" evidence="1">
    <location>
        <begin position="128"/>
        <end position="155"/>
    </location>
</feature>